<dbReference type="Gene3D" id="2.40.128.580">
    <property type="entry name" value="GXWXG domain"/>
    <property type="match status" value="1"/>
</dbReference>
<dbReference type="Pfam" id="PF14231">
    <property type="entry name" value="GXWXG"/>
    <property type="match status" value="1"/>
</dbReference>
<evidence type="ECO:0000259" key="1">
    <source>
        <dbReference type="Pfam" id="PF14231"/>
    </source>
</evidence>
<accession>A0A2K0WBU4</accession>
<dbReference type="OrthoDB" id="2213372at2759"/>
<protein>
    <recommendedName>
        <fullName evidence="5">GXWXG domain-containing protein</fullName>
    </recommendedName>
</protein>
<dbReference type="Pfam" id="PF14232">
    <property type="entry name" value="DUF4334"/>
    <property type="match status" value="1"/>
</dbReference>
<evidence type="ECO:0008006" key="5">
    <source>
        <dbReference type="Google" id="ProtNLM"/>
    </source>
</evidence>
<dbReference type="STRING" id="42673.A0A2K0WBU4"/>
<proteinExistence type="predicted"/>
<dbReference type="AlphaFoldDB" id="A0A2K0WBU4"/>
<dbReference type="InterPro" id="IPR025568">
    <property type="entry name" value="DUF4334"/>
</dbReference>
<dbReference type="EMBL" id="MTQA01000088">
    <property type="protein sequence ID" value="PNP79754.1"/>
    <property type="molecule type" value="Genomic_DNA"/>
</dbReference>
<evidence type="ECO:0000259" key="2">
    <source>
        <dbReference type="Pfam" id="PF14232"/>
    </source>
</evidence>
<comment type="caution">
    <text evidence="3">The sequence shown here is derived from an EMBL/GenBank/DDBJ whole genome shotgun (WGS) entry which is preliminary data.</text>
</comment>
<keyword evidence="4" id="KW-1185">Reference proteome</keyword>
<reference evidence="3 4" key="1">
    <citation type="submission" date="2017-06" db="EMBL/GenBank/DDBJ databases">
        <title>Genome of Fusarium nygamai isolate CS10214.</title>
        <authorList>
            <person name="Gardiner D.M."/>
            <person name="Obanor F."/>
            <person name="Kazan K."/>
        </authorList>
    </citation>
    <scope>NUCLEOTIDE SEQUENCE [LARGE SCALE GENOMIC DNA]</scope>
    <source>
        <strain evidence="3 4">CS10214</strain>
    </source>
</reference>
<dbReference type="Proteomes" id="UP000236664">
    <property type="component" value="Unassembled WGS sequence"/>
</dbReference>
<gene>
    <name evidence="3" type="ORF">FNYG_06847</name>
</gene>
<organism evidence="3 4">
    <name type="scientific">Gibberella nygamai</name>
    <name type="common">Bean root rot disease fungus</name>
    <name type="synonym">Fusarium nygamai</name>
    <dbReference type="NCBI Taxonomy" id="42673"/>
    <lineage>
        <taxon>Eukaryota</taxon>
        <taxon>Fungi</taxon>
        <taxon>Dikarya</taxon>
        <taxon>Ascomycota</taxon>
        <taxon>Pezizomycotina</taxon>
        <taxon>Sordariomycetes</taxon>
        <taxon>Hypocreomycetidae</taxon>
        <taxon>Hypocreales</taxon>
        <taxon>Nectriaceae</taxon>
        <taxon>Fusarium</taxon>
        <taxon>Fusarium fujikuroi species complex</taxon>
    </lineage>
</organism>
<feature type="domain" description="GXWXG" evidence="1">
    <location>
        <begin position="20"/>
        <end position="75"/>
    </location>
</feature>
<name>A0A2K0WBU4_GIBNY</name>
<dbReference type="InterPro" id="IPR025951">
    <property type="entry name" value="GXWXG_dom"/>
</dbReference>
<evidence type="ECO:0000313" key="3">
    <source>
        <dbReference type="EMBL" id="PNP79754.1"/>
    </source>
</evidence>
<sequence length="166" mass="18760">MVTFNEAVKAGKVTLEEAEQLFDSLPAVKPEELRGLWKGESFATGSPLDGGLEKSGWYGKEFIDNDKVHPLVFKSNSNGRFNVNPVKILHLQNDVYLPDVQSDVETDQPTARIRVVEYRGVPTASMVYNERPIIDSFRKVDENTVLGSMENPELPVPYFFVLRRET</sequence>
<evidence type="ECO:0000313" key="4">
    <source>
        <dbReference type="Proteomes" id="UP000236664"/>
    </source>
</evidence>
<feature type="domain" description="DUF4334" evidence="2">
    <location>
        <begin position="110"/>
        <end position="164"/>
    </location>
</feature>